<dbReference type="GeneID" id="37046421"/>
<dbReference type="InParanoid" id="A0A316YJQ2"/>
<evidence type="ECO:0000313" key="3">
    <source>
        <dbReference type="Proteomes" id="UP000245768"/>
    </source>
</evidence>
<dbReference type="AlphaFoldDB" id="A0A316YJQ2"/>
<name>A0A316YJQ2_9BASI</name>
<feature type="compositionally biased region" description="Polar residues" evidence="1">
    <location>
        <begin position="285"/>
        <end position="303"/>
    </location>
</feature>
<keyword evidence="3" id="KW-1185">Reference proteome</keyword>
<proteinExistence type="predicted"/>
<gene>
    <name evidence="2" type="ORF">FA10DRAFT_296819</name>
</gene>
<evidence type="ECO:0000256" key="1">
    <source>
        <dbReference type="SAM" id="MobiDB-lite"/>
    </source>
</evidence>
<dbReference type="Proteomes" id="UP000245768">
    <property type="component" value="Unassembled WGS sequence"/>
</dbReference>
<feature type="compositionally biased region" description="Basic and acidic residues" evidence="1">
    <location>
        <begin position="269"/>
        <end position="278"/>
    </location>
</feature>
<feature type="compositionally biased region" description="Basic residues" evidence="1">
    <location>
        <begin position="307"/>
        <end position="328"/>
    </location>
</feature>
<organism evidence="2 3">
    <name type="scientific">Acaromyces ingoldii</name>
    <dbReference type="NCBI Taxonomy" id="215250"/>
    <lineage>
        <taxon>Eukaryota</taxon>
        <taxon>Fungi</taxon>
        <taxon>Dikarya</taxon>
        <taxon>Basidiomycota</taxon>
        <taxon>Ustilaginomycotina</taxon>
        <taxon>Exobasidiomycetes</taxon>
        <taxon>Exobasidiales</taxon>
        <taxon>Cryptobasidiaceae</taxon>
        <taxon>Acaromyces</taxon>
    </lineage>
</organism>
<feature type="region of interest" description="Disordered" evidence="1">
    <location>
        <begin position="269"/>
        <end position="328"/>
    </location>
</feature>
<sequence length="328" mass="36461">PLSALLKSAGPLHRTRYNKTKTDQKKGRLGNISLLSSATDSCFTMRTLSASLYISLFALGWYACLALPVSATKVSRTLSQTESLSSAYWMKRGTGTWDSHFHDRHKEKALTNVQQKWVAKSNNFTSVSRSSEKPRPSDKIRGAIAINEHWMPERQPTQTFSGSADGVAEFMFKFRNYPSKGESRGRDWEKILVDEQTDEPPSKRAADEDPDKIIREANELINTVDAFKVAKAVRDKLGDVVLSNNLIRLISEAQQGMGALQILEEARTKAANDERSTRNFESIEGPTSSFVDEGDSSTPLLSTGNKDKKRKKKQQGGKGKGKKYGSHS</sequence>
<dbReference type="EMBL" id="KZ819639">
    <property type="protein sequence ID" value="PWN87955.1"/>
    <property type="molecule type" value="Genomic_DNA"/>
</dbReference>
<reference evidence="2 3" key="1">
    <citation type="journal article" date="2018" name="Mol. Biol. Evol.">
        <title>Broad Genomic Sampling Reveals a Smut Pathogenic Ancestry of the Fungal Clade Ustilaginomycotina.</title>
        <authorList>
            <person name="Kijpornyongpan T."/>
            <person name="Mondo S.J."/>
            <person name="Barry K."/>
            <person name="Sandor L."/>
            <person name="Lee J."/>
            <person name="Lipzen A."/>
            <person name="Pangilinan J."/>
            <person name="LaButti K."/>
            <person name="Hainaut M."/>
            <person name="Henrissat B."/>
            <person name="Grigoriev I.V."/>
            <person name="Spatafora J.W."/>
            <person name="Aime M.C."/>
        </authorList>
    </citation>
    <scope>NUCLEOTIDE SEQUENCE [LARGE SCALE GENOMIC DNA]</scope>
    <source>
        <strain evidence="2 3">MCA 4198</strain>
    </source>
</reference>
<accession>A0A316YJQ2</accession>
<protein>
    <submittedName>
        <fullName evidence="2">Uncharacterized protein</fullName>
    </submittedName>
</protein>
<feature type="non-terminal residue" evidence="2">
    <location>
        <position position="1"/>
    </location>
</feature>
<evidence type="ECO:0000313" key="2">
    <source>
        <dbReference type="EMBL" id="PWN87955.1"/>
    </source>
</evidence>
<dbReference type="RefSeq" id="XP_025375153.1">
    <property type="nucleotide sequence ID" value="XM_025524505.1"/>
</dbReference>